<dbReference type="SUPFAM" id="SSF57850">
    <property type="entry name" value="RING/U-box"/>
    <property type="match status" value="3"/>
</dbReference>
<keyword evidence="17" id="KW-1185">Reference proteome</keyword>
<keyword evidence="14" id="KW-1133">Transmembrane helix</keyword>
<dbReference type="Proteomes" id="UP001515500">
    <property type="component" value="Chromosome 14"/>
</dbReference>
<comment type="similarity">
    <text evidence="4">Belongs to the RBR family. Ariadne subfamily.</text>
</comment>
<dbReference type="InterPro" id="IPR002867">
    <property type="entry name" value="IBR_dom"/>
</dbReference>
<evidence type="ECO:0000313" key="18">
    <source>
        <dbReference type="RefSeq" id="XP_039138901.1"/>
    </source>
</evidence>
<dbReference type="FunFam" id="3.30.40.10:FF:000230">
    <property type="entry name" value="RBR-type E3 ubiquitin transferase"/>
    <property type="match status" value="1"/>
</dbReference>
<evidence type="ECO:0000259" key="15">
    <source>
        <dbReference type="PROSITE" id="PS50089"/>
    </source>
</evidence>
<evidence type="ECO:0000256" key="9">
    <source>
        <dbReference type="ARBA" id="ARBA00022771"/>
    </source>
</evidence>
<keyword evidence="14" id="KW-0812">Transmembrane</keyword>
<feature type="domain" description="RING-type" evidence="15">
    <location>
        <begin position="156"/>
        <end position="204"/>
    </location>
</feature>
<dbReference type="RefSeq" id="XP_039138901.1">
    <property type="nucleotide sequence ID" value="XM_039282967.1"/>
</dbReference>
<sequence length="358" mass="41483">MDPNVIFSTAAIFGCSVVLLFWSRKQADERKRARARNKNNHNNTNTSTSLASNHTQQMNHRNEVNYNYNDEVNYNYNDLNFPQDNGTETGSNYNSTLNALSDPEMNLQHDTVHHYPSSPQYNEAELDDDFDPAMYSWSDTEVGESGSSRPEKEVECSICIDDVPENEMFDIEGCAHRFCRNCVRKHIMERLERGAVKISCLECEVGFLLPEKCRRILPTDIYTKWGLKLCENMVSDTEKYYCPFKNCSALLINDGEGITQTECPYCHRMFCARCKVAWHVGFDCREYQRLGKDERQSEDLLLMKMAKDNEWARCPKCHIFVEKIDGCKYISCRCGFGFCYRCGTEMDKVTHYCEKCKS</sequence>
<keyword evidence="14" id="KW-0472">Membrane</keyword>
<evidence type="ECO:0000313" key="17">
    <source>
        <dbReference type="Proteomes" id="UP001515500"/>
    </source>
</evidence>
<keyword evidence="6" id="KW-0808">Transferase</keyword>
<feature type="region of interest" description="Disordered" evidence="13">
    <location>
        <begin position="31"/>
        <end position="56"/>
    </location>
</feature>
<dbReference type="InterPro" id="IPR001841">
    <property type="entry name" value="Znf_RING"/>
</dbReference>
<evidence type="ECO:0000256" key="5">
    <source>
        <dbReference type="ARBA" id="ARBA00012251"/>
    </source>
</evidence>
<keyword evidence="8" id="KW-0677">Repeat</keyword>
<dbReference type="GO" id="GO:0061630">
    <property type="term" value="F:ubiquitin protein ligase activity"/>
    <property type="evidence" value="ECO:0007669"/>
    <property type="project" value="UniProtKB-EC"/>
</dbReference>
<dbReference type="InterPro" id="IPR017907">
    <property type="entry name" value="Znf_RING_CS"/>
</dbReference>
<dbReference type="SMART" id="SM00647">
    <property type="entry name" value="IBR"/>
    <property type="match status" value="2"/>
</dbReference>
<feature type="domain" description="RING-type" evidence="16">
    <location>
        <begin position="152"/>
        <end position="358"/>
    </location>
</feature>
<comment type="function">
    <text evidence="3">Might act as an E3 ubiquitin-protein ligase, or as part of E3 complex, which accepts ubiquitin from specific E2 ubiquitin-conjugating enzymes and then transfers it to substrates.</text>
</comment>
<dbReference type="Pfam" id="PF00097">
    <property type="entry name" value="zf-C3HC4"/>
    <property type="match status" value="1"/>
</dbReference>
<evidence type="ECO:0000256" key="7">
    <source>
        <dbReference type="ARBA" id="ARBA00022723"/>
    </source>
</evidence>
<protein>
    <recommendedName>
        <fullName evidence="5">RBR-type E3 ubiquitin transferase</fullName>
        <ecNumber evidence="5">2.3.2.31</ecNumber>
    </recommendedName>
</protein>
<dbReference type="EC" id="2.3.2.31" evidence="5"/>
<dbReference type="AlphaFoldDB" id="A0AB40CJG3"/>
<name>A0AB40CJG3_DIOCR</name>
<accession>A0AB40CJG3</accession>
<evidence type="ECO:0000256" key="6">
    <source>
        <dbReference type="ARBA" id="ARBA00022679"/>
    </source>
</evidence>
<evidence type="ECO:0000256" key="3">
    <source>
        <dbReference type="ARBA" id="ARBA00003976"/>
    </source>
</evidence>
<evidence type="ECO:0000256" key="1">
    <source>
        <dbReference type="ARBA" id="ARBA00001798"/>
    </source>
</evidence>
<dbReference type="Pfam" id="PF01485">
    <property type="entry name" value="IBR"/>
    <property type="match status" value="2"/>
</dbReference>
<dbReference type="InterPro" id="IPR044066">
    <property type="entry name" value="TRIAD_supradom"/>
</dbReference>
<organism evidence="17 18">
    <name type="scientific">Dioscorea cayennensis subsp. rotundata</name>
    <name type="common">White Guinea yam</name>
    <name type="synonym">Dioscorea rotundata</name>
    <dbReference type="NCBI Taxonomy" id="55577"/>
    <lineage>
        <taxon>Eukaryota</taxon>
        <taxon>Viridiplantae</taxon>
        <taxon>Streptophyta</taxon>
        <taxon>Embryophyta</taxon>
        <taxon>Tracheophyta</taxon>
        <taxon>Spermatophyta</taxon>
        <taxon>Magnoliopsida</taxon>
        <taxon>Liliopsida</taxon>
        <taxon>Dioscoreales</taxon>
        <taxon>Dioscoreaceae</taxon>
        <taxon>Dioscorea</taxon>
    </lineage>
</organism>
<feature type="transmembrane region" description="Helical" evidence="14">
    <location>
        <begin position="6"/>
        <end position="22"/>
    </location>
</feature>
<evidence type="ECO:0000256" key="8">
    <source>
        <dbReference type="ARBA" id="ARBA00022737"/>
    </source>
</evidence>
<dbReference type="CDD" id="cd22582">
    <property type="entry name" value="BRcat_RBR_unk"/>
    <property type="match status" value="1"/>
</dbReference>
<keyword evidence="10" id="KW-0833">Ubl conjugation pathway</keyword>
<reference evidence="18" key="1">
    <citation type="submission" date="2025-08" db="UniProtKB">
        <authorList>
            <consortium name="RefSeq"/>
        </authorList>
    </citation>
    <scope>IDENTIFICATION</scope>
</reference>
<evidence type="ECO:0000256" key="13">
    <source>
        <dbReference type="SAM" id="MobiDB-lite"/>
    </source>
</evidence>
<dbReference type="Gene3D" id="3.30.40.10">
    <property type="entry name" value="Zinc/RING finger domain, C3HC4 (zinc finger)"/>
    <property type="match status" value="1"/>
</dbReference>
<dbReference type="PROSITE" id="PS51873">
    <property type="entry name" value="TRIAD"/>
    <property type="match status" value="1"/>
</dbReference>
<dbReference type="GO" id="GO:0008270">
    <property type="term" value="F:zinc ion binding"/>
    <property type="evidence" value="ECO:0007669"/>
    <property type="project" value="UniProtKB-KW"/>
</dbReference>
<gene>
    <name evidence="18" type="primary">LOC120276245</name>
</gene>
<comment type="catalytic activity">
    <reaction evidence="1">
        <text>[E2 ubiquitin-conjugating enzyme]-S-ubiquitinyl-L-cysteine + [acceptor protein]-L-lysine = [E2 ubiquitin-conjugating enzyme]-L-cysteine + [acceptor protein]-N(6)-ubiquitinyl-L-lysine.</text>
        <dbReference type="EC" id="2.3.2.31"/>
    </reaction>
</comment>
<dbReference type="GeneID" id="120276245"/>
<evidence type="ECO:0000256" key="4">
    <source>
        <dbReference type="ARBA" id="ARBA00005884"/>
    </source>
</evidence>
<feature type="compositionally biased region" description="Low complexity" evidence="13">
    <location>
        <begin position="40"/>
        <end position="55"/>
    </location>
</feature>
<dbReference type="Gene3D" id="1.20.120.1750">
    <property type="match status" value="1"/>
</dbReference>
<dbReference type="PROSITE" id="PS50089">
    <property type="entry name" value="ZF_RING_2"/>
    <property type="match status" value="1"/>
</dbReference>
<dbReference type="CDD" id="cd22584">
    <property type="entry name" value="Rcat_RBR_unk"/>
    <property type="match status" value="1"/>
</dbReference>
<comment type="cofactor">
    <cofactor evidence="2">
        <name>Zn(2+)</name>
        <dbReference type="ChEBI" id="CHEBI:29105"/>
    </cofactor>
</comment>
<evidence type="ECO:0000256" key="10">
    <source>
        <dbReference type="ARBA" id="ARBA00022786"/>
    </source>
</evidence>
<keyword evidence="11" id="KW-0862">Zinc</keyword>
<evidence type="ECO:0000259" key="16">
    <source>
        <dbReference type="PROSITE" id="PS51873"/>
    </source>
</evidence>
<evidence type="ECO:0000256" key="2">
    <source>
        <dbReference type="ARBA" id="ARBA00001947"/>
    </source>
</evidence>
<keyword evidence="7" id="KW-0479">Metal-binding</keyword>
<dbReference type="InterPro" id="IPR031127">
    <property type="entry name" value="E3_UB_ligase_RBR"/>
</dbReference>
<evidence type="ECO:0000256" key="11">
    <source>
        <dbReference type="ARBA" id="ARBA00022833"/>
    </source>
</evidence>
<dbReference type="PANTHER" id="PTHR11685">
    <property type="entry name" value="RBR FAMILY RING FINGER AND IBR DOMAIN-CONTAINING"/>
    <property type="match status" value="1"/>
</dbReference>
<evidence type="ECO:0000256" key="14">
    <source>
        <dbReference type="SAM" id="Phobius"/>
    </source>
</evidence>
<dbReference type="InterPro" id="IPR013083">
    <property type="entry name" value="Znf_RING/FYVE/PHD"/>
</dbReference>
<dbReference type="GO" id="GO:0016567">
    <property type="term" value="P:protein ubiquitination"/>
    <property type="evidence" value="ECO:0007669"/>
    <property type="project" value="InterPro"/>
</dbReference>
<proteinExistence type="inferred from homology"/>
<keyword evidence="9 12" id="KW-0863">Zinc-finger</keyword>
<evidence type="ECO:0000256" key="12">
    <source>
        <dbReference type="PROSITE-ProRule" id="PRU00175"/>
    </source>
</evidence>
<dbReference type="InterPro" id="IPR018957">
    <property type="entry name" value="Znf_C3HC4_RING-type"/>
</dbReference>
<dbReference type="PROSITE" id="PS00518">
    <property type="entry name" value="ZF_RING_1"/>
    <property type="match status" value="1"/>
</dbReference>